<dbReference type="NCBIfam" id="NF046078">
    <property type="entry name" value="STM4504_CBY0614"/>
    <property type="match status" value="1"/>
</dbReference>
<keyword evidence="6" id="KW-1185">Reference proteome</keyword>
<name>A0AAJ5JY59_9DEIO</name>
<gene>
    <name evidence="4" type="ORF">FCS05_09705</name>
    <name evidence="3" type="ORF">HNQ10_002271</name>
</gene>
<proteinExistence type="predicted"/>
<dbReference type="Proteomes" id="UP000536909">
    <property type="component" value="Unassembled WGS sequence"/>
</dbReference>
<evidence type="ECO:0008006" key="7">
    <source>
        <dbReference type="Google" id="ProtNLM"/>
    </source>
</evidence>
<dbReference type="EMBL" id="VBRC01000006">
    <property type="protein sequence ID" value="TLK27149.1"/>
    <property type="molecule type" value="Genomic_DNA"/>
</dbReference>
<dbReference type="InterPro" id="IPR049503">
    <property type="entry name" value="AbiJ_NTD4"/>
</dbReference>
<dbReference type="EMBL" id="JACHFV010000007">
    <property type="protein sequence ID" value="MBB5295442.1"/>
    <property type="molecule type" value="Genomic_DNA"/>
</dbReference>
<dbReference type="RefSeq" id="WP_129118252.1">
    <property type="nucleotide sequence ID" value="NZ_BSUI01000015.1"/>
</dbReference>
<reference evidence="3 6" key="2">
    <citation type="submission" date="2020-08" db="EMBL/GenBank/DDBJ databases">
        <title>Genomic Encyclopedia of Type Strains, Phase IV (KMG-IV): sequencing the most valuable type-strain genomes for metagenomic binning, comparative biology and taxonomic classification.</title>
        <authorList>
            <person name="Goeker M."/>
        </authorList>
    </citation>
    <scope>NUCLEOTIDE SEQUENCE [LARGE SCALE GENOMIC DNA]</scope>
    <source>
        <strain evidence="3 6">DSM 105434</strain>
    </source>
</reference>
<feature type="domain" description="DUF7014" evidence="2">
    <location>
        <begin position="178"/>
        <end position="309"/>
    </location>
</feature>
<reference evidence="4 5" key="1">
    <citation type="submission" date="2019-04" db="EMBL/GenBank/DDBJ databases">
        <title>Deinococcus metalilatus MA1002 mutant No.5.</title>
        <authorList>
            <person name="Park W."/>
            <person name="Park C."/>
        </authorList>
    </citation>
    <scope>NUCLEOTIDE SEQUENCE [LARGE SCALE GENOMIC DNA]</scope>
    <source>
        <strain evidence="4 5">MA1002-m5</strain>
    </source>
</reference>
<dbReference type="Pfam" id="PF22809">
    <property type="entry name" value="DUF7014"/>
    <property type="match status" value="1"/>
</dbReference>
<evidence type="ECO:0000313" key="6">
    <source>
        <dbReference type="Proteomes" id="UP000536909"/>
    </source>
</evidence>
<evidence type="ECO:0000259" key="2">
    <source>
        <dbReference type="Pfam" id="PF22809"/>
    </source>
</evidence>
<evidence type="ECO:0000259" key="1">
    <source>
        <dbReference type="Pfam" id="PF18863"/>
    </source>
</evidence>
<comment type="caution">
    <text evidence="4">The sequence shown here is derived from an EMBL/GenBank/DDBJ whole genome shotgun (WGS) entry which is preliminary data.</text>
</comment>
<feature type="domain" description="HEPN AbiJ-N-terminal" evidence="1">
    <location>
        <begin position="5"/>
        <end position="173"/>
    </location>
</feature>
<evidence type="ECO:0000313" key="3">
    <source>
        <dbReference type="EMBL" id="MBB5295442.1"/>
    </source>
</evidence>
<dbReference type="Proteomes" id="UP000308000">
    <property type="component" value="Unassembled WGS sequence"/>
</dbReference>
<evidence type="ECO:0000313" key="5">
    <source>
        <dbReference type="Proteomes" id="UP000308000"/>
    </source>
</evidence>
<sequence>MPIVDLFSKRQKRLRGEVPDVYEYERIPQELRVQVVHVFQEALGSDSEQLRHISRPEVELLYAQINRSLAKEYGLFTLGKDYETNKEAVLNFILREQGYEKFLDATEFILRVVDKVIREDWNYRSGNRVSLEANDAIEEINDRFKEHGVGYEYVNGEMIRIDTQIIHNEAIKPALALLRDKIYSGANQEFLKAFDKYKGGDNKQALVEALKALESTLKAICDKRGWTYNSTDTASKLINVVLQNGLIPGYMQGHFDGLRPLLESVATPRNKMGGHGQGSAVVNVSDYFARFALNMTASAIVMLVEAEKALP</sequence>
<accession>A0AAJ5JY59</accession>
<dbReference type="Pfam" id="PF18863">
    <property type="entry name" value="AbiJ_NTD4"/>
    <property type="match status" value="1"/>
</dbReference>
<evidence type="ECO:0000313" key="4">
    <source>
        <dbReference type="EMBL" id="TLK27149.1"/>
    </source>
</evidence>
<protein>
    <recommendedName>
        <fullName evidence="7">Abortive infection protein-like C-terminal domain-containing protein</fullName>
    </recommendedName>
</protein>
<dbReference type="InterPro" id="IPR054280">
    <property type="entry name" value="DUF7014"/>
</dbReference>
<organism evidence="4 5">
    <name type="scientific">Deinococcus metallilatus</name>
    <dbReference type="NCBI Taxonomy" id="1211322"/>
    <lineage>
        <taxon>Bacteria</taxon>
        <taxon>Thermotogati</taxon>
        <taxon>Deinococcota</taxon>
        <taxon>Deinococci</taxon>
        <taxon>Deinococcales</taxon>
        <taxon>Deinococcaceae</taxon>
        <taxon>Deinococcus</taxon>
    </lineage>
</organism>
<dbReference type="AlphaFoldDB" id="A0AAJ5JY59"/>